<dbReference type="NCBIfam" id="TIGR02595">
    <property type="entry name" value="PEP_CTERM"/>
    <property type="match status" value="1"/>
</dbReference>
<evidence type="ECO:0000313" key="4">
    <source>
        <dbReference type="Proteomes" id="UP000264071"/>
    </source>
</evidence>
<accession>A0A3D4VAN8</accession>
<name>A0A3D4VAN8_9BACT</name>
<protein>
    <submittedName>
        <fullName evidence="3">PEP-CTERM sorting domain-containing protein</fullName>
    </submittedName>
</protein>
<proteinExistence type="predicted"/>
<comment type="caution">
    <text evidence="3">The sequence shown here is derived from an EMBL/GenBank/DDBJ whole genome shotgun (WGS) entry which is preliminary data.</text>
</comment>
<reference evidence="3 4" key="1">
    <citation type="journal article" date="2018" name="Nat. Biotechnol.">
        <title>A standardized bacterial taxonomy based on genome phylogeny substantially revises the tree of life.</title>
        <authorList>
            <person name="Parks D.H."/>
            <person name="Chuvochina M."/>
            <person name="Waite D.W."/>
            <person name="Rinke C."/>
            <person name="Skarshewski A."/>
            <person name="Chaumeil P.A."/>
            <person name="Hugenholtz P."/>
        </authorList>
    </citation>
    <scope>NUCLEOTIDE SEQUENCE [LARGE SCALE GENOMIC DNA]</scope>
    <source>
        <strain evidence="3">UBA8844</strain>
    </source>
</reference>
<gene>
    <name evidence="3" type="ORF">DGD08_11940</name>
</gene>
<dbReference type="EMBL" id="DPIY01000010">
    <property type="protein sequence ID" value="HCT57904.1"/>
    <property type="molecule type" value="Genomic_DNA"/>
</dbReference>
<evidence type="ECO:0000256" key="1">
    <source>
        <dbReference type="SAM" id="SignalP"/>
    </source>
</evidence>
<dbReference type="OMA" id="RYLNIDF"/>
<dbReference type="Proteomes" id="UP000264071">
    <property type="component" value="Unassembled WGS sequence"/>
</dbReference>
<dbReference type="Pfam" id="PF07589">
    <property type="entry name" value="PEP-CTERM"/>
    <property type="match status" value="1"/>
</dbReference>
<sequence length="271" mass="28111">MHLLKKALLATATLGAIALPASAQTVNYTPGTRYDVAGLGNHVATGASMAGMQVTYTTFSGFTETLTWGALSGGYAGQCGVLSMAGSAMRFQMSFSCQEDTYSPSAFYLWLMQYSGTTNPNSPDALSTVVLNGAPGRVVFDCAWTGSACQENGGSAATGVGTPGSDKGWSAERYLAFGSFTYANAVGIGGAAPVGDLYEQLTLDLSGQNFGANGFGVQYFYVDTDHTAPNSPVPAPWRATQPTTVPEPSTYALMAAGLAVMFGMARRKKAV</sequence>
<feature type="chain" id="PRO_5017637936" evidence="1">
    <location>
        <begin position="24"/>
        <end position="271"/>
    </location>
</feature>
<dbReference type="AlphaFoldDB" id="A0A3D4VAN8"/>
<keyword evidence="1" id="KW-0732">Signal</keyword>
<evidence type="ECO:0000259" key="2">
    <source>
        <dbReference type="Pfam" id="PF07589"/>
    </source>
</evidence>
<organism evidence="3 4">
    <name type="scientific">Gemmatimonas aurantiaca</name>
    <dbReference type="NCBI Taxonomy" id="173480"/>
    <lineage>
        <taxon>Bacteria</taxon>
        <taxon>Pseudomonadati</taxon>
        <taxon>Gemmatimonadota</taxon>
        <taxon>Gemmatimonadia</taxon>
        <taxon>Gemmatimonadales</taxon>
        <taxon>Gemmatimonadaceae</taxon>
        <taxon>Gemmatimonas</taxon>
    </lineage>
</organism>
<feature type="domain" description="Ice-binding protein C-terminal" evidence="2">
    <location>
        <begin position="244"/>
        <end position="267"/>
    </location>
</feature>
<evidence type="ECO:0000313" key="3">
    <source>
        <dbReference type="EMBL" id="HCT57904.1"/>
    </source>
</evidence>
<dbReference type="InterPro" id="IPR013424">
    <property type="entry name" value="Ice-binding_C"/>
</dbReference>
<feature type="signal peptide" evidence="1">
    <location>
        <begin position="1"/>
        <end position="23"/>
    </location>
</feature>